<dbReference type="SUPFAM" id="SSF56024">
    <property type="entry name" value="Phospholipase D/nuclease"/>
    <property type="match status" value="1"/>
</dbReference>
<keyword evidence="3" id="KW-1185">Reference proteome</keyword>
<dbReference type="InterPro" id="IPR025202">
    <property type="entry name" value="PLD-like_dom"/>
</dbReference>
<proteinExistence type="predicted"/>
<dbReference type="CDD" id="cd09176">
    <property type="entry name" value="PLDc_unchar6"/>
    <property type="match status" value="1"/>
</dbReference>
<comment type="caution">
    <text evidence="2">The sequence shown here is derived from an EMBL/GenBank/DDBJ whole genome shotgun (WGS) entry which is preliminary data.</text>
</comment>
<protein>
    <submittedName>
        <fullName evidence="2">Phospholipase D family protein</fullName>
    </submittedName>
</protein>
<name>A0ABT3PJ43_9BACT</name>
<feature type="domain" description="Phospholipase D-like" evidence="1">
    <location>
        <begin position="15"/>
        <end position="133"/>
    </location>
</feature>
<evidence type="ECO:0000313" key="3">
    <source>
        <dbReference type="Proteomes" id="UP001207918"/>
    </source>
</evidence>
<sequence>MAKFLTTSGTAYFIEQLIINATENLTLVTPYLQLSNNFIDRLSDADQNGIHITIIYGKDELHPNEWDKINNLDNTDIYFCQNLHAKCYSNDDSIIISSMNLYEYSEKNNREMSILINKNTDKEIYDDAIREIESIKNASVLEKATGDQEDSIEEEITIHPEYNESYNHHMPYLYKLLTKEFKNHEFQLNQQITAENFPKDGMRLEVDSRVDLKYKDFHKNYINNEIQDLLRDKTPASQVYFNNGSVNIYSGIDYNINKNDIREKANRLIDIIKYLYQVL</sequence>
<dbReference type="Proteomes" id="UP001207918">
    <property type="component" value="Unassembled WGS sequence"/>
</dbReference>
<dbReference type="Pfam" id="PF13091">
    <property type="entry name" value="PLDc_2"/>
    <property type="match status" value="1"/>
</dbReference>
<evidence type="ECO:0000259" key="1">
    <source>
        <dbReference type="Pfam" id="PF13091"/>
    </source>
</evidence>
<dbReference type="InterPro" id="IPR059166">
    <property type="entry name" value="PLD-like_cat"/>
</dbReference>
<reference evidence="2 3" key="1">
    <citation type="submission" date="2021-03" db="EMBL/GenBank/DDBJ databases">
        <title>Aliifodinibius sp. nov., a new bacterium isolated from saline soil.</title>
        <authorList>
            <person name="Galisteo C."/>
            <person name="De La Haba R."/>
            <person name="Sanchez-Porro C."/>
            <person name="Ventosa A."/>
        </authorList>
    </citation>
    <scope>NUCLEOTIDE SEQUENCE [LARGE SCALE GENOMIC DNA]</scope>
    <source>
        <strain evidence="2 3">1BSP15-2V2</strain>
    </source>
</reference>
<organism evidence="2 3">
    <name type="scientific">Fodinibius salsisoli</name>
    <dbReference type="NCBI Taxonomy" id="2820877"/>
    <lineage>
        <taxon>Bacteria</taxon>
        <taxon>Pseudomonadati</taxon>
        <taxon>Balneolota</taxon>
        <taxon>Balneolia</taxon>
        <taxon>Balneolales</taxon>
        <taxon>Balneolaceae</taxon>
        <taxon>Fodinibius</taxon>
    </lineage>
</organism>
<dbReference type="EMBL" id="JAGGJA010000002">
    <property type="protein sequence ID" value="MCW9705773.1"/>
    <property type="molecule type" value="Genomic_DNA"/>
</dbReference>
<dbReference type="RefSeq" id="WP_265764441.1">
    <property type="nucleotide sequence ID" value="NZ_JAGGJA010000002.1"/>
</dbReference>
<accession>A0ABT3PJ43</accession>
<gene>
    <name evidence="2" type="ORF">J6I44_02850</name>
</gene>
<evidence type="ECO:0000313" key="2">
    <source>
        <dbReference type="EMBL" id="MCW9705773.1"/>
    </source>
</evidence>
<dbReference type="Gene3D" id="3.30.870.10">
    <property type="entry name" value="Endonuclease Chain A"/>
    <property type="match status" value="1"/>
</dbReference>